<dbReference type="AlphaFoldDB" id="A0AA36MUZ1"/>
<gene>
    <name evidence="2" type="ORF">EVOR1521_LOCUS13172</name>
</gene>
<sequence>MEPAVSTNPMVPRQAPASISEHGTGARGHRLSSSQTLLRTAAAGACRKFGRLKVAAAAGKRSSRQRGNCRLLVDADSMSMANIRLAADMLRKKGWSLDVELFAPPQRRENTKWRAFMDELDIRFHGVSRSGGFKDLNDEALIARALQLAHMPMVNCISLLVSDSDYVDLVGELALLGKRAVVIVPENRLSILARYNVTTADVWPLPLPGVSSTLVQAILHKTGNGSVQLCDKLLLPSVEDEDRATALAFLANLGYISGTGDNIVSLSLAQQSFGFGISRSVWWCTQAALRFTLCLTRCGQ</sequence>
<dbReference type="Proteomes" id="UP001178507">
    <property type="component" value="Unassembled WGS sequence"/>
</dbReference>
<evidence type="ECO:0000256" key="1">
    <source>
        <dbReference type="SAM" id="MobiDB-lite"/>
    </source>
</evidence>
<name>A0AA36MUZ1_9DINO</name>
<feature type="region of interest" description="Disordered" evidence="1">
    <location>
        <begin position="1"/>
        <end position="34"/>
    </location>
</feature>
<comment type="caution">
    <text evidence="2">The sequence shown here is derived from an EMBL/GenBank/DDBJ whole genome shotgun (WGS) entry which is preliminary data.</text>
</comment>
<dbReference type="EMBL" id="CAUJNA010001446">
    <property type="protein sequence ID" value="CAJ1387016.1"/>
    <property type="molecule type" value="Genomic_DNA"/>
</dbReference>
<accession>A0AA36MUZ1</accession>
<proteinExistence type="predicted"/>
<evidence type="ECO:0000313" key="2">
    <source>
        <dbReference type="EMBL" id="CAJ1387016.1"/>
    </source>
</evidence>
<organism evidence="2 3">
    <name type="scientific">Effrenium voratum</name>
    <dbReference type="NCBI Taxonomy" id="2562239"/>
    <lineage>
        <taxon>Eukaryota</taxon>
        <taxon>Sar</taxon>
        <taxon>Alveolata</taxon>
        <taxon>Dinophyceae</taxon>
        <taxon>Suessiales</taxon>
        <taxon>Symbiodiniaceae</taxon>
        <taxon>Effrenium</taxon>
    </lineage>
</organism>
<evidence type="ECO:0000313" key="3">
    <source>
        <dbReference type="Proteomes" id="UP001178507"/>
    </source>
</evidence>
<reference evidence="2" key="1">
    <citation type="submission" date="2023-08" db="EMBL/GenBank/DDBJ databases">
        <authorList>
            <person name="Chen Y."/>
            <person name="Shah S."/>
            <person name="Dougan E. K."/>
            <person name="Thang M."/>
            <person name="Chan C."/>
        </authorList>
    </citation>
    <scope>NUCLEOTIDE SEQUENCE</scope>
</reference>
<keyword evidence="3" id="KW-1185">Reference proteome</keyword>
<protein>
    <submittedName>
        <fullName evidence="2">Uncharacterized protein</fullName>
    </submittedName>
</protein>